<accession>A0A699IU80</accession>
<dbReference type="EMBL" id="BKCJ010333866">
    <property type="protein sequence ID" value="GEZ86260.1"/>
    <property type="molecule type" value="Genomic_DNA"/>
</dbReference>
<evidence type="ECO:0000256" key="1">
    <source>
        <dbReference type="SAM" id="MobiDB-lite"/>
    </source>
</evidence>
<feature type="region of interest" description="Disordered" evidence="1">
    <location>
        <begin position="99"/>
        <end position="126"/>
    </location>
</feature>
<name>A0A699IU80_TANCI</name>
<organism evidence="2">
    <name type="scientific">Tanacetum cinerariifolium</name>
    <name type="common">Dalmatian daisy</name>
    <name type="synonym">Chrysanthemum cinerariifolium</name>
    <dbReference type="NCBI Taxonomy" id="118510"/>
    <lineage>
        <taxon>Eukaryota</taxon>
        <taxon>Viridiplantae</taxon>
        <taxon>Streptophyta</taxon>
        <taxon>Embryophyta</taxon>
        <taxon>Tracheophyta</taxon>
        <taxon>Spermatophyta</taxon>
        <taxon>Magnoliopsida</taxon>
        <taxon>eudicotyledons</taxon>
        <taxon>Gunneridae</taxon>
        <taxon>Pentapetalae</taxon>
        <taxon>asterids</taxon>
        <taxon>campanulids</taxon>
        <taxon>Asterales</taxon>
        <taxon>Asteraceae</taxon>
        <taxon>Asteroideae</taxon>
        <taxon>Anthemideae</taxon>
        <taxon>Anthemidinae</taxon>
        <taxon>Tanacetum</taxon>
    </lineage>
</organism>
<dbReference type="AlphaFoldDB" id="A0A699IU80"/>
<evidence type="ECO:0000313" key="2">
    <source>
        <dbReference type="EMBL" id="GEZ86260.1"/>
    </source>
</evidence>
<proteinExistence type="predicted"/>
<feature type="compositionally biased region" description="Polar residues" evidence="1">
    <location>
        <begin position="99"/>
        <end position="119"/>
    </location>
</feature>
<protein>
    <submittedName>
        <fullName evidence="2">Uncharacterized protein</fullName>
    </submittedName>
</protein>
<comment type="caution">
    <text evidence="2">The sequence shown here is derived from an EMBL/GenBank/DDBJ whole genome shotgun (WGS) entry which is preliminary data.</text>
</comment>
<feature type="region of interest" description="Disordered" evidence="1">
    <location>
        <begin position="1"/>
        <end position="85"/>
    </location>
</feature>
<sequence>MPAEASGPAESPSLDAELALTDSETESDDEVHKINTGDQDEGQARPNPGIQDEGQAGPNPGVQDEDQARSNPGDAEEEPGKTNTEAEVQSMVSVPIHQDTSSIPSMTTPVIDLTTSGGSSLEEKKETRHTKNSFWVATAITTTSTSSSRCIWCSRSIQQQSSKAQSSSKSVASTSYSMAWTISDTTYELAGVSRTQDLSLMDSSIQDDSIPDEQIHLFDDEDFGNDHLQKANSNVENNWATALASTYVTPAENSLLTKIRDMTNFLNERDQVSLDVNRPLPLGGPPGYVTIQTQLFFNKDLEYLRYGSKGSSLALSISKMKAASYPEFGLELLVPEKMLIEDVCTYDISAKYGISHWWFNRKKFYIDKHDSSSRRKEVKSHMQILSVVRNKAYSSYGYDYLSEIVLRRADLQEHTIAEKDFKKLHPSDFEDLNLLLLQGYEFKHDYTIIESPRTVVFSVNNNKRKIMRFNEIYKFNDGTLTWILEALAYIVKEFKATEDEKGLSEPGMICWWTSS</sequence>
<gene>
    <name evidence="2" type="ORF">Tci_558233</name>
</gene>
<reference evidence="2" key="1">
    <citation type="journal article" date="2019" name="Sci. Rep.">
        <title>Draft genome of Tanacetum cinerariifolium, the natural source of mosquito coil.</title>
        <authorList>
            <person name="Yamashiro T."/>
            <person name="Shiraishi A."/>
            <person name="Satake H."/>
            <person name="Nakayama K."/>
        </authorList>
    </citation>
    <scope>NUCLEOTIDE SEQUENCE</scope>
</reference>